<accession>T0M9L7</accession>
<dbReference type="HOGENOM" id="CLU_1845665_0_0_1"/>
<name>T0M9L7_9MICR</name>
<dbReference type="Gene3D" id="3.30.450.50">
    <property type="entry name" value="Longin domain"/>
    <property type="match status" value="1"/>
</dbReference>
<dbReference type="PROSITE" id="PS50892">
    <property type="entry name" value="V_SNARE"/>
    <property type="match status" value="1"/>
</dbReference>
<evidence type="ECO:0000256" key="1">
    <source>
        <dbReference type="PROSITE-ProRule" id="PRU00290"/>
    </source>
</evidence>
<sequence>MISQEISSRLKNYSFQTFTHDFDKKTVHIFVQVFNEYAYICCADEEYPVNIGKKFINECYKLINKNGRIISGSSKNITSNTSNINNNISSNTSNNIDQLLCTYQDPKSHDLLENIQKELKATKELSCKTLASLLERNEKLEDLVEKSEQLSSSSKIFYKAAHKRNRCC</sequence>
<dbReference type="SUPFAM" id="SSF58038">
    <property type="entry name" value="SNARE fusion complex"/>
    <property type="match status" value="1"/>
</dbReference>
<dbReference type="GO" id="GO:0005484">
    <property type="term" value="F:SNAP receptor activity"/>
    <property type="evidence" value="ECO:0007669"/>
    <property type="project" value="TreeGrafter"/>
</dbReference>
<dbReference type="VEuPathDB" id="MicrosporidiaDB:NAPIS_ORF02319"/>
<dbReference type="SUPFAM" id="SSF64356">
    <property type="entry name" value="SNARE-like"/>
    <property type="match status" value="1"/>
</dbReference>
<dbReference type="Gene3D" id="1.20.5.110">
    <property type="match status" value="1"/>
</dbReference>
<dbReference type="GO" id="GO:0006888">
    <property type="term" value="P:endoplasmic reticulum to Golgi vesicle-mediated transport"/>
    <property type="evidence" value="ECO:0007669"/>
    <property type="project" value="TreeGrafter"/>
</dbReference>
<dbReference type="PANTHER" id="PTHR45806:SF1">
    <property type="entry name" value="SYNAPTOBREVIN HOMOLOG YKT6"/>
    <property type="match status" value="1"/>
</dbReference>
<dbReference type="Pfam" id="PF00957">
    <property type="entry name" value="Synaptobrevin"/>
    <property type="match status" value="1"/>
</dbReference>
<gene>
    <name evidence="3" type="ORF">NAPIS_ORF02319</name>
</gene>
<dbReference type="AlphaFoldDB" id="T0M9L7"/>
<evidence type="ECO:0000313" key="4">
    <source>
        <dbReference type="Proteomes" id="UP000053780"/>
    </source>
</evidence>
<organism evidence="3 4">
    <name type="scientific">Vairimorpha apis BRL 01</name>
    <dbReference type="NCBI Taxonomy" id="1037528"/>
    <lineage>
        <taxon>Eukaryota</taxon>
        <taxon>Fungi</taxon>
        <taxon>Fungi incertae sedis</taxon>
        <taxon>Microsporidia</taxon>
        <taxon>Nosematidae</taxon>
        <taxon>Vairimorpha</taxon>
    </lineage>
</organism>
<dbReference type="PANTHER" id="PTHR45806">
    <property type="entry name" value="SYNAPTOBREVIN HOMOLOG YKT6"/>
    <property type="match status" value="1"/>
</dbReference>
<dbReference type="GO" id="GO:0005794">
    <property type="term" value="C:Golgi apparatus"/>
    <property type="evidence" value="ECO:0007669"/>
    <property type="project" value="TreeGrafter"/>
</dbReference>
<keyword evidence="1" id="KW-0175">Coiled coil</keyword>
<keyword evidence="4" id="KW-1185">Reference proteome</keyword>
<proteinExistence type="predicted"/>
<dbReference type="EMBL" id="KE647331">
    <property type="protein sequence ID" value="EQB60091.1"/>
    <property type="molecule type" value="Genomic_DNA"/>
</dbReference>
<dbReference type="InterPro" id="IPR042855">
    <property type="entry name" value="V_SNARE_CC"/>
</dbReference>
<dbReference type="Proteomes" id="UP000053780">
    <property type="component" value="Unassembled WGS sequence"/>
</dbReference>
<dbReference type="OrthoDB" id="27923at2759"/>
<evidence type="ECO:0000313" key="3">
    <source>
        <dbReference type="EMBL" id="EQB60091.1"/>
    </source>
</evidence>
<protein>
    <submittedName>
        <fullName evidence="3">Snare ykt6</fullName>
    </submittedName>
</protein>
<dbReference type="InterPro" id="IPR011012">
    <property type="entry name" value="Longin-like_dom_sf"/>
</dbReference>
<feature type="domain" description="V-SNARE coiled-coil homology" evidence="2">
    <location>
        <begin position="111"/>
        <end position="168"/>
    </location>
</feature>
<reference evidence="3 4" key="1">
    <citation type="journal article" date="2013" name="BMC Genomics">
        <title>Genome sequencing and comparative genomics of honey bee microsporidia, Nosema apis reveal novel insights into host-parasite interactions.</title>
        <authorList>
            <person name="Chen Yp."/>
            <person name="Pettis J.S."/>
            <person name="Zhao Y."/>
            <person name="Liu X."/>
            <person name="Tallon L.J."/>
            <person name="Sadzewicz L.D."/>
            <person name="Li R."/>
            <person name="Zheng H."/>
            <person name="Huang S."/>
            <person name="Zhang X."/>
            <person name="Hamilton M.C."/>
            <person name="Pernal S.F."/>
            <person name="Melathopoulos A.P."/>
            <person name="Yan X."/>
            <person name="Evans J.D."/>
        </authorList>
    </citation>
    <scope>NUCLEOTIDE SEQUENCE [LARGE SCALE GENOMIC DNA]</scope>
    <source>
        <strain evidence="3 4">BRL 01</strain>
    </source>
</reference>
<evidence type="ECO:0000259" key="2">
    <source>
        <dbReference type="PROSITE" id="PS50892"/>
    </source>
</evidence>